<dbReference type="AlphaFoldDB" id="X0U0K8"/>
<dbReference type="SUPFAM" id="SSF55961">
    <property type="entry name" value="Bet v1-like"/>
    <property type="match status" value="1"/>
</dbReference>
<reference evidence="1" key="1">
    <citation type="journal article" date="2014" name="Front. Microbiol.">
        <title>High frequency of phylogenetically diverse reductive dehalogenase-homologous genes in deep subseafloor sedimentary metagenomes.</title>
        <authorList>
            <person name="Kawai M."/>
            <person name="Futagami T."/>
            <person name="Toyoda A."/>
            <person name="Takaki Y."/>
            <person name="Nishi S."/>
            <person name="Hori S."/>
            <person name="Arai W."/>
            <person name="Tsubouchi T."/>
            <person name="Morono Y."/>
            <person name="Uchiyama I."/>
            <person name="Ito T."/>
            <person name="Fujiyama A."/>
            <person name="Inagaki F."/>
            <person name="Takami H."/>
        </authorList>
    </citation>
    <scope>NUCLEOTIDE SEQUENCE</scope>
    <source>
        <strain evidence="1">Expedition CK06-06</strain>
    </source>
</reference>
<comment type="caution">
    <text evidence="1">The sequence shown here is derived from an EMBL/GenBank/DDBJ whole genome shotgun (WGS) entry which is preliminary data.</text>
</comment>
<dbReference type="EMBL" id="BARS01012500">
    <property type="protein sequence ID" value="GAF99358.1"/>
    <property type="molecule type" value="Genomic_DNA"/>
</dbReference>
<protein>
    <submittedName>
        <fullName evidence="1">Uncharacterized protein</fullName>
    </submittedName>
</protein>
<dbReference type="InterPro" id="IPR020503">
    <property type="entry name" value="Uncharacterised_Rv2561"/>
</dbReference>
<proteinExistence type="predicted"/>
<feature type="non-terminal residue" evidence="1">
    <location>
        <position position="1"/>
    </location>
</feature>
<feature type="non-terminal residue" evidence="1">
    <location>
        <position position="214"/>
    </location>
</feature>
<name>X0U0K8_9ZZZZ</name>
<accession>X0U0K8</accession>
<sequence length="214" mass="24286">TCRCNACANISNLDLKFFIHYGSFGIQRIADHDELVGSDVNLLHRLLKNTVTEATGFKGYGLYTEAAIQQLGVEDVAAAMTPRSETYEYLGEVKIWVQDMNLVWETRRGEVATPFPVDSIAVSIEVDIGMPLERAWDYLIQPEFRNTLIGSDRMEIANRTRGRIAPGSIYQCYHGDMLVPQTILEWQPFESMILRELFPMSHAVSSLTEYRLDS</sequence>
<gene>
    <name evidence="1" type="ORF">S01H1_22230</name>
</gene>
<organism evidence="1">
    <name type="scientific">marine sediment metagenome</name>
    <dbReference type="NCBI Taxonomy" id="412755"/>
    <lineage>
        <taxon>unclassified sequences</taxon>
        <taxon>metagenomes</taxon>
        <taxon>ecological metagenomes</taxon>
    </lineage>
</organism>
<evidence type="ECO:0000313" key="1">
    <source>
        <dbReference type="EMBL" id="GAF99358.1"/>
    </source>
</evidence>
<dbReference type="Pfam" id="PF10851">
    <property type="entry name" value="DUF2652"/>
    <property type="match status" value="1"/>
</dbReference>